<dbReference type="Proteomes" id="UP000466906">
    <property type="component" value="Chromosome"/>
</dbReference>
<dbReference type="AlphaFoldDB" id="A0A6N4UWZ0"/>
<name>A0A6N4UWZ0_9MYCO</name>
<gene>
    <name evidence="1" type="ORF">MALV_30770</name>
</gene>
<dbReference type="KEGG" id="malv:MALV_30770"/>
<organism evidence="1 2">
    <name type="scientific">Mycolicibacterium alvei</name>
    <dbReference type="NCBI Taxonomy" id="67081"/>
    <lineage>
        <taxon>Bacteria</taxon>
        <taxon>Bacillati</taxon>
        <taxon>Actinomycetota</taxon>
        <taxon>Actinomycetes</taxon>
        <taxon>Mycobacteriales</taxon>
        <taxon>Mycobacteriaceae</taxon>
        <taxon>Mycolicibacterium</taxon>
    </lineage>
</organism>
<protein>
    <submittedName>
        <fullName evidence="1">Uncharacterized protein</fullName>
    </submittedName>
</protein>
<dbReference type="EMBL" id="AP022565">
    <property type="protein sequence ID" value="BBX27952.1"/>
    <property type="molecule type" value="Genomic_DNA"/>
</dbReference>
<sequence>MLLTKQLVYVAFRGRYSVVDTYTLPGPQPRRRFNTDERGSGAAGYVSAGCTLCFLRYRRQAFAMRTSPIP</sequence>
<proteinExistence type="predicted"/>
<evidence type="ECO:0000313" key="2">
    <source>
        <dbReference type="Proteomes" id="UP000466906"/>
    </source>
</evidence>
<keyword evidence="2" id="KW-1185">Reference proteome</keyword>
<reference evidence="1 2" key="1">
    <citation type="journal article" date="2019" name="Emerg. Microbes Infect.">
        <title>Comprehensive subspecies identification of 175 nontuberculous mycobacteria species based on 7547 genomic profiles.</title>
        <authorList>
            <person name="Matsumoto Y."/>
            <person name="Kinjo T."/>
            <person name="Motooka D."/>
            <person name="Nabeya D."/>
            <person name="Jung N."/>
            <person name="Uechi K."/>
            <person name="Horii T."/>
            <person name="Iida T."/>
            <person name="Fujita J."/>
            <person name="Nakamura S."/>
        </authorList>
    </citation>
    <scope>NUCLEOTIDE SEQUENCE [LARGE SCALE GENOMIC DNA]</scope>
    <source>
        <strain evidence="1 2">JCM 12272</strain>
    </source>
</reference>
<accession>A0A6N4UWZ0</accession>
<evidence type="ECO:0000313" key="1">
    <source>
        <dbReference type="EMBL" id="BBX27952.1"/>
    </source>
</evidence>